<feature type="chain" id="PRO_5037816381" evidence="3">
    <location>
        <begin position="32"/>
        <end position="209"/>
    </location>
</feature>
<dbReference type="Gene3D" id="3.40.30.10">
    <property type="entry name" value="Glutaredoxin"/>
    <property type="match status" value="1"/>
</dbReference>
<comment type="similarity">
    <text evidence="2">Belongs to the thioredoxin family. DsbA subfamily.</text>
</comment>
<dbReference type="Pfam" id="PF13462">
    <property type="entry name" value="Thioredoxin_4"/>
    <property type="match status" value="1"/>
</dbReference>
<dbReference type="PANTHER" id="PTHR13887">
    <property type="entry name" value="GLUTATHIONE S-TRANSFERASE KAPPA"/>
    <property type="match status" value="1"/>
</dbReference>
<accession>A0A975GV19</accession>
<dbReference type="PROSITE" id="PS51318">
    <property type="entry name" value="TAT"/>
    <property type="match status" value="1"/>
</dbReference>
<proteinExistence type="inferred from homology"/>
<dbReference type="PANTHER" id="PTHR13887:SF56">
    <property type="entry name" value="THIOREDOXIN-LIKE REDUCTASE RV2466C"/>
    <property type="match status" value="1"/>
</dbReference>
<comment type="function">
    <text evidence="1">May be required for disulfide bond formation in some proteins.</text>
</comment>
<dbReference type="Proteomes" id="UP000663918">
    <property type="component" value="Chromosome"/>
</dbReference>
<reference evidence="5" key="1">
    <citation type="submission" date="2020-09" db="EMBL/GenBank/DDBJ databases">
        <title>Brevundimonas sp. LVF2 isolated from a puddle in Goettingen, Germany.</title>
        <authorList>
            <person name="Friedrich I."/>
            <person name="Klassen A."/>
            <person name="Hannes N."/>
            <person name="Schneider D."/>
            <person name="Hertel R."/>
            <person name="Daniel R."/>
        </authorList>
    </citation>
    <scope>NUCLEOTIDE SEQUENCE</scope>
    <source>
        <strain evidence="5">LVF2</strain>
    </source>
</reference>
<dbReference type="RefSeq" id="WP_207868456.1">
    <property type="nucleotide sequence ID" value="NZ_CP062222.1"/>
</dbReference>
<dbReference type="InterPro" id="IPR006311">
    <property type="entry name" value="TAT_signal"/>
</dbReference>
<dbReference type="PROSITE" id="PS51352">
    <property type="entry name" value="THIOREDOXIN_2"/>
    <property type="match status" value="1"/>
</dbReference>
<dbReference type="InterPro" id="IPR012336">
    <property type="entry name" value="Thioredoxin-like_fold"/>
</dbReference>
<evidence type="ECO:0000313" key="6">
    <source>
        <dbReference type="Proteomes" id="UP000663918"/>
    </source>
</evidence>
<feature type="signal peptide" evidence="3">
    <location>
        <begin position="1"/>
        <end position="31"/>
    </location>
</feature>
<feature type="domain" description="Thioredoxin" evidence="4">
    <location>
        <begin position="16"/>
        <end position="206"/>
    </location>
</feature>
<dbReference type="EMBL" id="CP062222">
    <property type="protein sequence ID" value="QTC90039.1"/>
    <property type="molecule type" value="Genomic_DNA"/>
</dbReference>
<evidence type="ECO:0000256" key="3">
    <source>
        <dbReference type="SAM" id="SignalP"/>
    </source>
</evidence>
<dbReference type="KEGG" id="bgoe:IFJ75_12150"/>
<evidence type="ECO:0000259" key="4">
    <source>
        <dbReference type="PROSITE" id="PS51352"/>
    </source>
</evidence>
<gene>
    <name evidence="5" type="ORF">IFJ75_12150</name>
</gene>
<dbReference type="SUPFAM" id="SSF52833">
    <property type="entry name" value="Thioredoxin-like"/>
    <property type="match status" value="1"/>
</dbReference>
<evidence type="ECO:0000256" key="2">
    <source>
        <dbReference type="ARBA" id="ARBA00005791"/>
    </source>
</evidence>
<evidence type="ECO:0000313" key="5">
    <source>
        <dbReference type="EMBL" id="QTC90039.1"/>
    </source>
</evidence>
<keyword evidence="6" id="KW-1185">Reference proteome</keyword>
<evidence type="ECO:0000256" key="1">
    <source>
        <dbReference type="ARBA" id="ARBA00003565"/>
    </source>
</evidence>
<dbReference type="InterPro" id="IPR013766">
    <property type="entry name" value="Thioredoxin_domain"/>
</dbReference>
<sequence>MRAFRRLFLILALAAAPLGAGVAAVATPALAGDLPPVTAEDRVLGRADAPVTVVEYASFVCPHCAAWHKEVYPAFKARYIDTGKVKLVYRNLPTSPEDFAMTAAGIARCSRPERFFTVADSLFDGQPAFYAGSRTWLRDAVALSGRTEDEMKACFQDPATAARIDAEIAGASAAGVDGTPTFFVNGRRIADPSLDSLAAAVDAANRPGH</sequence>
<protein>
    <submittedName>
        <fullName evidence="5">DsbA family protein</fullName>
    </submittedName>
</protein>
<name>A0A975GV19_9CAUL</name>
<organism evidence="5 6">
    <name type="scientific">Brevundimonas goettingensis</name>
    <dbReference type="NCBI Taxonomy" id="2774190"/>
    <lineage>
        <taxon>Bacteria</taxon>
        <taxon>Pseudomonadati</taxon>
        <taxon>Pseudomonadota</taxon>
        <taxon>Alphaproteobacteria</taxon>
        <taxon>Caulobacterales</taxon>
        <taxon>Caulobacteraceae</taxon>
        <taxon>Brevundimonas</taxon>
    </lineage>
</organism>
<keyword evidence="3" id="KW-0732">Signal</keyword>
<dbReference type="AlphaFoldDB" id="A0A975GV19"/>
<dbReference type="InterPro" id="IPR036249">
    <property type="entry name" value="Thioredoxin-like_sf"/>
</dbReference>